<feature type="binding site" evidence="8 10">
    <location>
        <position position="82"/>
    </location>
    <ligand>
        <name>substrate</name>
    </ligand>
</feature>
<comment type="catalytic activity">
    <reaction evidence="1 8">
        <text>3-dehydroquinate = 3-dehydroshikimate + H2O</text>
        <dbReference type="Rhea" id="RHEA:21096"/>
        <dbReference type="ChEBI" id="CHEBI:15377"/>
        <dbReference type="ChEBI" id="CHEBI:16630"/>
        <dbReference type="ChEBI" id="CHEBI:32364"/>
        <dbReference type="EC" id="4.2.1.10"/>
    </reaction>
</comment>
<dbReference type="Proteomes" id="UP000199533">
    <property type="component" value="Unassembled WGS sequence"/>
</dbReference>
<proteinExistence type="inferred from homology"/>
<comment type="similarity">
    <text evidence="4 8">Belongs to the type-II 3-dehydroquinase family.</text>
</comment>
<reference evidence="13" key="1">
    <citation type="submission" date="2016-10" db="EMBL/GenBank/DDBJ databases">
        <authorList>
            <person name="Varghese N."/>
            <person name="Submissions S."/>
        </authorList>
    </citation>
    <scope>NUCLEOTIDE SEQUENCE [LARGE SCALE GENOMIC DNA]</scope>
    <source>
        <strain evidence="13">Nm69</strain>
    </source>
</reference>
<evidence type="ECO:0000256" key="9">
    <source>
        <dbReference type="PIRSR" id="PIRSR001399-1"/>
    </source>
</evidence>
<dbReference type="EMBL" id="FOSP01000011">
    <property type="protein sequence ID" value="SFK65839.1"/>
    <property type="molecule type" value="Genomic_DNA"/>
</dbReference>
<dbReference type="PANTHER" id="PTHR21272">
    <property type="entry name" value="CATABOLIC 3-DEHYDROQUINASE"/>
    <property type="match status" value="1"/>
</dbReference>
<evidence type="ECO:0000256" key="10">
    <source>
        <dbReference type="PIRSR" id="PIRSR001399-2"/>
    </source>
</evidence>
<dbReference type="NCBIfam" id="TIGR01088">
    <property type="entry name" value="aroQ"/>
    <property type="match status" value="1"/>
</dbReference>
<evidence type="ECO:0000256" key="6">
    <source>
        <dbReference type="ARBA" id="ARBA00012060"/>
    </source>
</evidence>
<dbReference type="EC" id="4.2.1.10" evidence="6 8"/>
<dbReference type="InterPro" id="IPR001874">
    <property type="entry name" value="DHquinase_II"/>
</dbReference>
<evidence type="ECO:0000313" key="13">
    <source>
        <dbReference type="Proteomes" id="UP000199533"/>
    </source>
</evidence>
<feature type="binding site" evidence="8 10">
    <location>
        <position position="88"/>
    </location>
    <ligand>
        <name>substrate</name>
    </ligand>
</feature>
<feature type="binding site" evidence="8 10">
    <location>
        <position position="95"/>
    </location>
    <ligand>
        <name>substrate</name>
    </ligand>
</feature>
<keyword evidence="7 8" id="KW-0456">Lyase</keyword>
<feature type="active site" description="Proton acceptor" evidence="8 9">
    <location>
        <position position="30"/>
    </location>
</feature>
<dbReference type="PANTHER" id="PTHR21272:SF3">
    <property type="entry name" value="CATABOLIC 3-DEHYDROQUINASE"/>
    <property type="match status" value="1"/>
</dbReference>
<dbReference type="AlphaFoldDB" id="A0A1I4BCP6"/>
<evidence type="ECO:0000256" key="5">
    <source>
        <dbReference type="ARBA" id="ARBA00011193"/>
    </source>
</evidence>
<dbReference type="GO" id="GO:0003855">
    <property type="term" value="F:3-dehydroquinate dehydratase activity"/>
    <property type="evidence" value="ECO:0007669"/>
    <property type="project" value="UniProtKB-UniRule"/>
</dbReference>
<gene>
    <name evidence="8" type="primary">aroQ</name>
    <name evidence="12" type="ORF">SAMN05216302_1011123</name>
</gene>
<name>A0A1I4BCP6_9PROT</name>
<dbReference type="UniPathway" id="UPA00053">
    <property type="reaction ID" value="UER00086"/>
</dbReference>
<dbReference type="GO" id="GO:0008652">
    <property type="term" value="P:amino acid biosynthetic process"/>
    <property type="evidence" value="ECO:0007669"/>
    <property type="project" value="UniProtKB-KW"/>
</dbReference>
<dbReference type="NCBIfam" id="NF003807">
    <property type="entry name" value="PRK05395.1-4"/>
    <property type="match status" value="1"/>
</dbReference>
<comment type="pathway">
    <text evidence="3 8">Metabolic intermediate biosynthesis; chorismate biosynthesis; chorismate from D-erythrose 4-phosphate and phosphoenolpyruvate: step 3/7.</text>
</comment>
<dbReference type="InterPro" id="IPR036441">
    <property type="entry name" value="DHquinase_II_sf"/>
</dbReference>
<dbReference type="PROSITE" id="PS01029">
    <property type="entry name" value="DEHYDROQUINASE_II"/>
    <property type="match status" value="1"/>
</dbReference>
<feature type="binding site" evidence="8 10">
    <location>
        <position position="119"/>
    </location>
    <ligand>
        <name>substrate</name>
    </ligand>
</feature>
<feature type="binding site" evidence="8 10">
    <location>
        <begin position="109"/>
        <end position="110"/>
    </location>
    <ligand>
        <name>substrate</name>
    </ligand>
</feature>
<evidence type="ECO:0000256" key="3">
    <source>
        <dbReference type="ARBA" id="ARBA00004902"/>
    </source>
</evidence>
<dbReference type="SUPFAM" id="SSF52304">
    <property type="entry name" value="Type II 3-dehydroquinate dehydratase"/>
    <property type="match status" value="1"/>
</dbReference>
<keyword evidence="8" id="KW-0057">Aromatic amino acid biosynthesis</keyword>
<dbReference type="GO" id="GO:0009073">
    <property type="term" value="P:aromatic amino acid family biosynthetic process"/>
    <property type="evidence" value="ECO:0007669"/>
    <property type="project" value="UniProtKB-KW"/>
</dbReference>
<dbReference type="OrthoDB" id="9790793at2"/>
<dbReference type="NCBIfam" id="NF003805">
    <property type="entry name" value="PRK05395.1-2"/>
    <property type="match status" value="1"/>
</dbReference>
<organism evidence="12 13">
    <name type="scientific">Nitrosomonas aestuarii</name>
    <dbReference type="NCBI Taxonomy" id="52441"/>
    <lineage>
        <taxon>Bacteria</taxon>
        <taxon>Pseudomonadati</taxon>
        <taxon>Pseudomonadota</taxon>
        <taxon>Betaproteobacteria</taxon>
        <taxon>Nitrosomonadales</taxon>
        <taxon>Nitrosomonadaceae</taxon>
        <taxon>Nitrosomonas</taxon>
    </lineage>
</organism>
<dbReference type="Gene3D" id="3.40.50.9100">
    <property type="entry name" value="Dehydroquinase, class II"/>
    <property type="match status" value="1"/>
</dbReference>
<evidence type="ECO:0000256" key="2">
    <source>
        <dbReference type="ARBA" id="ARBA00003924"/>
    </source>
</evidence>
<evidence type="ECO:0000256" key="4">
    <source>
        <dbReference type="ARBA" id="ARBA00011037"/>
    </source>
</evidence>
<feature type="site" description="Transition state stabilizer" evidence="8 11">
    <location>
        <position position="25"/>
    </location>
</feature>
<dbReference type="InterPro" id="IPR018509">
    <property type="entry name" value="DHquinase_II_CS"/>
</dbReference>
<evidence type="ECO:0000256" key="11">
    <source>
        <dbReference type="PIRSR" id="PIRSR001399-3"/>
    </source>
</evidence>
<dbReference type="NCBIfam" id="NF003806">
    <property type="entry name" value="PRK05395.1-3"/>
    <property type="match status" value="1"/>
</dbReference>
<dbReference type="HAMAP" id="MF_00169">
    <property type="entry name" value="AroQ"/>
    <property type="match status" value="1"/>
</dbReference>
<dbReference type="NCBIfam" id="NF003804">
    <property type="entry name" value="PRK05395.1-1"/>
    <property type="match status" value="1"/>
</dbReference>
<keyword evidence="8" id="KW-0028">Amino-acid biosynthesis</keyword>
<comment type="function">
    <text evidence="2 8">Catalyzes a trans-dehydration via an enolate intermediate.</text>
</comment>
<evidence type="ECO:0000313" key="12">
    <source>
        <dbReference type="EMBL" id="SFK65839.1"/>
    </source>
</evidence>
<dbReference type="Pfam" id="PF01220">
    <property type="entry name" value="DHquinase_II"/>
    <property type="match status" value="1"/>
</dbReference>
<dbReference type="STRING" id="52441.SAMN05216302_1011123"/>
<dbReference type="PIRSF" id="PIRSF001399">
    <property type="entry name" value="DHquinase_II"/>
    <property type="match status" value="1"/>
</dbReference>
<evidence type="ECO:0000256" key="7">
    <source>
        <dbReference type="ARBA" id="ARBA00023239"/>
    </source>
</evidence>
<dbReference type="CDD" id="cd00466">
    <property type="entry name" value="DHQase_II"/>
    <property type="match status" value="1"/>
</dbReference>
<dbReference type="GO" id="GO:0009423">
    <property type="term" value="P:chorismate biosynthetic process"/>
    <property type="evidence" value="ECO:0007669"/>
    <property type="project" value="UniProtKB-UniRule"/>
</dbReference>
<accession>A0A1I4BCP6</accession>
<evidence type="ECO:0000256" key="8">
    <source>
        <dbReference type="HAMAP-Rule" id="MF_00169"/>
    </source>
</evidence>
<dbReference type="RefSeq" id="WP_090699256.1">
    <property type="nucleotide sequence ID" value="NZ_FOSP01000011.1"/>
</dbReference>
<comment type="subunit">
    <text evidence="5 8">Homododecamer.</text>
</comment>
<sequence>MNTKNTGATNILVIHGPNLNLLGMREPEIYGHESLQDINRELSRLANKVHAGVVFFQSNAESLLVDRIQQAMTDGTDFIIINPAAYTHTSVAMRDALAAVRIPFIEVHLSNIFSRETFRHHSYFSDMAVGVISGLGSKGYELALEYALMIRR</sequence>
<feature type="active site" description="Proton donor" evidence="8 9">
    <location>
        <position position="108"/>
    </location>
</feature>
<protein>
    <recommendedName>
        <fullName evidence="6 8">3-dehydroquinate dehydratase</fullName>
        <shortName evidence="8">3-dehydroquinase</shortName>
        <ecNumber evidence="6 8">4.2.1.10</ecNumber>
    </recommendedName>
    <alternativeName>
        <fullName evidence="8">Type II DHQase</fullName>
    </alternativeName>
</protein>
<dbReference type="GO" id="GO:0019631">
    <property type="term" value="P:quinate catabolic process"/>
    <property type="evidence" value="ECO:0007669"/>
    <property type="project" value="TreeGrafter"/>
</dbReference>
<evidence type="ECO:0000256" key="1">
    <source>
        <dbReference type="ARBA" id="ARBA00001864"/>
    </source>
</evidence>
<keyword evidence="13" id="KW-1185">Reference proteome</keyword>